<dbReference type="CDD" id="cd04485">
    <property type="entry name" value="DnaE_OBF"/>
    <property type="match status" value="1"/>
</dbReference>
<dbReference type="RefSeq" id="WP_101270862.1">
    <property type="nucleotide sequence ID" value="NZ_NWTK01000020.1"/>
</dbReference>
<dbReference type="NCBIfam" id="TIGR00594">
    <property type="entry name" value="polc"/>
    <property type="match status" value="1"/>
</dbReference>
<name>A0A2N3KF18_9PROT</name>
<feature type="compositionally biased region" description="Basic and acidic residues" evidence="14">
    <location>
        <begin position="1134"/>
        <end position="1160"/>
    </location>
</feature>
<evidence type="ECO:0000256" key="3">
    <source>
        <dbReference type="ARBA" id="ARBA00012417"/>
    </source>
</evidence>
<comment type="caution">
    <text evidence="16">The sequence shown here is derived from an EMBL/GenBank/DDBJ whole genome shotgun (WGS) entry which is preliminary data.</text>
</comment>
<dbReference type="Gene3D" id="1.10.150.870">
    <property type="match status" value="1"/>
</dbReference>
<dbReference type="InterPro" id="IPR004013">
    <property type="entry name" value="PHP_dom"/>
</dbReference>
<proteinExistence type="inferred from homology"/>
<dbReference type="Pfam" id="PF07733">
    <property type="entry name" value="DNA_pol3_alpha"/>
    <property type="match status" value="1"/>
</dbReference>
<dbReference type="InterPro" id="IPR029460">
    <property type="entry name" value="DNAPol_HHH"/>
</dbReference>
<dbReference type="GO" id="GO:0003676">
    <property type="term" value="F:nucleic acid binding"/>
    <property type="evidence" value="ECO:0007669"/>
    <property type="project" value="InterPro"/>
</dbReference>
<dbReference type="SUPFAM" id="SSF89550">
    <property type="entry name" value="PHP domain-like"/>
    <property type="match status" value="1"/>
</dbReference>
<gene>
    <name evidence="13" type="primary">dnaE2</name>
    <name evidence="16" type="ORF">COO20_23050</name>
</gene>
<evidence type="ECO:0000256" key="13">
    <source>
        <dbReference type="HAMAP-Rule" id="MF_01902"/>
    </source>
</evidence>
<dbReference type="GO" id="GO:0005737">
    <property type="term" value="C:cytoplasm"/>
    <property type="evidence" value="ECO:0007669"/>
    <property type="project" value="UniProtKB-SubCell"/>
</dbReference>
<evidence type="ECO:0000256" key="1">
    <source>
        <dbReference type="ARBA" id="ARBA00004496"/>
    </source>
</evidence>
<feature type="region of interest" description="Disordered" evidence="14">
    <location>
        <begin position="1"/>
        <end position="44"/>
    </location>
</feature>
<evidence type="ECO:0000256" key="5">
    <source>
        <dbReference type="ARBA" id="ARBA00022490"/>
    </source>
</evidence>
<dbReference type="EMBL" id="NWTK01000020">
    <property type="protein sequence ID" value="PKR49043.1"/>
    <property type="molecule type" value="Genomic_DNA"/>
</dbReference>
<dbReference type="Pfam" id="PF14579">
    <property type="entry name" value="HHH_6"/>
    <property type="match status" value="1"/>
</dbReference>
<dbReference type="InterPro" id="IPR003141">
    <property type="entry name" value="Pol/His_phosphatase_N"/>
</dbReference>
<keyword evidence="8 13" id="KW-0235">DNA replication</keyword>
<dbReference type="HAMAP" id="MF_01902">
    <property type="entry name" value="DNApol_error_prone"/>
    <property type="match status" value="1"/>
</dbReference>
<keyword evidence="10 13" id="KW-0239">DNA-directed DNA polymerase</keyword>
<evidence type="ECO:0000256" key="6">
    <source>
        <dbReference type="ARBA" id="ARBA00022679"/>
    </source>
</evidence>
<dbReference type="NCBIfam" id="NF004225">
    <property type="entry name" value="PRK05672.1"/>
    <property type="match status" value="1"/>
</dbReference>
<keyword evidence="9 13" id="KW-0227">DNA damage</keyword>
<dbReference type="GO" id="GO:0008408">
    <property type="term" value="F:3'-5' exonuclease activity"/>
    <property type="evidence" value="ECO:0007669"/>
    <property type="project" value="InterPro"/>
</dbReference>
<dbReference type="PANTHER" id="PTHR32294">
    <property type="entry name" value="DNA POLYMERASE III SUBUNIT ALPHA"/>
    <property type="match status" value="1"/>
</dbReference>
<keyword evidence="7 13" id="KW-0548">Nucleotidyltransferase</keyword>
<dbReference type="InterPro" id="IPR012340">
    <property type="entry name" value="NA-bd_OB-fold"/>
</dbReference>
<dbReference type="PANTHER" id="PTHR32294:SF4">
    <property type="entry name" value="ERROR-PRONE DNA POLYMERASE"/>
    <property type="match status" value="1"/>
</dbReference>
<dbReference type="GO" id="GO:0003887">
    <property type="term" value="F:DNA-directed DNA polymerase activity"/>
    <property type="evidence" value="ECO:0007669"/>
    <property type="project" value="UniProtKB-UniRule"/>
</dbReference>
<evidence type="ECO:0000256" key="9">
    <source>
        <dbReference type="ARBA" id="ARBA00022763"/>
    </source>
</evidence>
<dbReference type="InterPro" id="IPR016195">
    <property type="entry name" value="Pol/histidinol_Pase-like"/>
</dbReference>
<evidence type="ECO:0000256" key="12">
    <source>
        <dbReference type="ARBA" id="ARBA00049244"/>
    </source>
</evidence>
<evidence type="ECO:0000256" key="14">
    <source>
        <dbReference type="SAM" id="MobiDB-lite"/>
    </source>
</evidence>
<dbReference type="CDD" id="cd07434">
    <property type="entry name" value="PHP_PolIIIA_DnaE2"/>
    <property type="match status" value="1"/>
</dbReference>
<evidence type="ECO:0000256" key="11">
    <source>
        <dbReference type="ARBA" id="ARBA00023204"/>
    </source>
</evidence>
<dbReference type="Pfam" id="PF01336">
    <property type="entry name" value="tRNA_anti-codon"/>
    <property type="match status" value="1"/>
</dbReference>
<sequence length="1160" mass="129288">MARSVKPPLYSRQSPNPGTGPNSLPGTTASAQPRQPADYQTNPEKCPRYTELQVSSNFSFLRGASHAEELVLTAASKGLHGLAITDRNSLAGIVRGFSAHQAWQDHLQYIVGCRLDLGDAPSLLCYPTNRRAYARLCRLLTLGKRRAPKGECEIYLNDVVEYGEGLLFIAVPPKVPDAAFYDQLQTLLAHFAGRLWLSVGRFMDGFDRNRLAFAEHVETSLNIPVVVTNDVHMHVRSRKPLQDVLTCIRHHCRIEDAGYRLFPNGERHIKSPQEMTALFPDHPHWLERSIEIARQCSFHLRELRYEYPDENDGSGETTQQRLTRLTWEGAHKRYPDGIPGKVEGLLNAELALIDQLGYAPYFLTVHDIVAFARSKGILCQGRGSAANSSVCFCLHITAVDPAKVELLFSRFISNARDEPPDIDVDFEHERREEVIQHIYQRYGRDRAGLTATVISYRSRSALRDVGKVFGLSEDSIVKLTKTIWGSSSRGPHDAMMRQSGINPDETRIQAILRLAGKLTGFPRHLSQHVGGFVITRGPLCELSPIANAAMEDRTTIEWDKDDIDALGILKVDVLALGMLSCIRKAFDELRQHKNIDYDLASLPKEDPAVYHMLSKADSIGTFQVESRAQMSMLPRLQPKCLYDLTIQIAIVRPGPIQGGMVHPFLQRRMKREKVDYPSEELKAVLKRTEGVPLFQEQAMQIAIVGAGFSGGEADNLRRAMATFKRTGTIGEHRDKFINGMLRNGYDADFAERCFKQIEGFADYGFPESHAASFAILAYASSWLKHHHPDVFLCALLNAQPMGFYAPAQLVNDARNHGVRVLEVDVNYSFWDNTMEREMGRSSGYLAVRLGFRQIRGLGQLEIAKLIINRPIGGFQDIYLMARQTGLSPAALEKLAEADAFQSLALRRREALWAVKRFGKGRKAPAALPLFEAAQSFNHNMGVSAEFGPEPAVNLPVMQPGEEIIEDYASLRLSLKGHPLTMLRDALQGAGVKRAIDLNAARDGDKVTHAGLAIVRQRPGTASGVVFITLEDETGITNLVVWSKVMEEHRREVMTATLLGVSGKFQREDNVTHIVAEKLVDLSGMLQSLTDNTKISRQSGGHPRNLRWATGTGGVPTLPPATKTTEQSATNTTRQLEELGQRHEQDHAKSNRLKVDSHDFH</sequence>
<dbReference type="GO" id="GO:0006281">
    <property type="term" value="P:DNA repair"/>
    <property type="evidence" value="ECO:0007669"/>
    <property type="project" value="UniProtKB-UniRule"/>
</dbReference>
<feature type="region of interest" description="Disordered" evidence="14">
    <location>
        <begin position="1093"/>
        <end position="1160"/>
    </location>
</feature>
<dbReference type="Gene3D" id="2.40.50.140">
    <property type="entry name" value="Nucleic acid-binding proteins"/>
    <property type="match status" value="1"/>
</dbReference>
<dbReference type="InterPro" id="IPR004365">
    <property type="entry name" value="NA-bd_OB_tRNA"/>
</dbReference>
<comment type="function">
    <text evidence="13">DNA polymerase involved in damage-induced mutagenesis and translesion synthesis (TLS). It is not the major replicative DNA polymerase.</text>
</comment>
<keyword evidence="5 13" id="KW-0963">Cytoplasm</keyword>
<protein>
    <recommendedName>
        <fullName evidence="4 13">Error-prone DNA polymerase</fullName>
        <ecNumber evidence="3 13">2.7.7.7</ecNumber>
    </recommendedName>
</protein>
<dbReference type="EC" id="2.7.7.7" evidence="3 13"/>
<dbReference type="AlphaFoldDB" id="A0A2N3KF18"/>
<evidence type="ECO:0000256" key="2">
    <source>
        <dbReference type="ARBA" id="ARBA00007391"/>
    </source>
</evidence>
<evidence type="ECO:0000259" key="15">
    <source>
        <dbReference type="SMART" id="SM00481"/>
    </source>
</evidence>
<reference evidence="16 17" key="1">
    <citation type="submission" date="2017-09" db="EMBL/GenBank/DDBJ databases">
        <title>Biodiversity and function of Thalassospira species in the particle-attached aromatic-hydrocarbon-degrading consortia from the surface seawater of the South China Sea.</title>
        <authorList>
            <person name="Dong C."/>
            <person name="Liu R."/>
            <person name="Shao Z."/>
        </authorList>
    </citation>
    <scope>NUCLEOTIDE SEQUENCE [LARGE SCALE GENOMIC DNA]</scope>
    <source>
        <strain evidence="16 17">CSC1P2</strain>
    </source>
</reference>
<dbReference type="Pfam" id="PF02811">
    <property type="entry name" value="PHP"/>
    <property type="match status" value="1"/>
</dbReference>
<keyword evidence="11 13" id="KW-0234">DNA repair</keyword>
<dbReference type="SMART" id="SM00481">
    <property type="entry name" value="POLIIIAc"/>
    <property type="match status" value="1"/>
</dbReference>
<dbReference type="InterPro" id="IPR004805">
    <property type="entry name" value="DnaE2/DnaE/PolC"/>
</dbReference>
<dbReference type="Proteomes" id="UP000233597">
    <property type="component" value="Unassembled WGS sequence"/>
</dbReference>
<dbReference type="OrthoDB" id="9803237at2"/>
<keyword evidence="6 13" id="KW-0808">Transferase</keyword>
<evidence type="ECO:0000256" key="4">
    <source>
        <dbReference type="ARBA" id="ARBA00017273"/>
    </source>
</evidence>
<dbReference type="GO" id="GO:0006260">
    <property type="term" value="P:DNA replication"/>
    <property type="evidence" value="ECO:0007669"/>
    <property type="project" value="UniProtKB-KW"/>
</dbReference>
<comment type="similarity">
    <text evidence="2 13">Belongs to the DNA polymerase type-C family. DnaE2 subfamily.</text>
</comment>
<evidence type="ECO:0000256" key="8">
    <source>
        <dbReference type="ARBA" id="ARBA00022705"/>
    </source>
</evidence>
<comment type="subcellular location">
    <subcellularLocation>
        <location evidence="1 13">Cytoplasm</location>
    </subcellularLocation>
</comment>
<organism evidence="16 17">
    <name type="scientific">Thalassospira marina</name>
    <dbReference type="NCBI Taxonomy" id="2048283"/>
    <lineage>
        <taxon>Bacteria</taxon>
        <taxon>Pseudomonadati</taxon>
        <taxon>Pseudomonadota</taxon>
        <taxon>Alphaproteobacteria</taxon>
        <taxon>Rhodospirillales</taxon>
        <taxon>Thalassospiraceae</taxon>
        <taxon>Thalassospira</taxon>
    </lineage>
</organism>
<dbReference type="Gene3D" id="3.20.20.140">
    <property type="entry name" value="Metal-dependent hydrolases"/>
    <property type="match status" value="1"/>
</dbReference>
<evidence type="ECO:0000256" key="10">
    <source>
        <dbReference type="ARBA" id="ARBA00022932"/>
    </source>
</evidence>
<comment type="catalytic activity">
    <reaction evidence="12 13">
        <text>DNA(n) + a 2'-deoxyribonucleoside 5'-triphosphate = DNA(n+1) + diphosphate</text>
        <dbReference type="Rhea" id="RHEA:22508"/>
        <dbReference type="Rhea" id="RHEA-COMP:17339"/>
        <dbReference type="Rhea" id="RHEA-COMP:17340"/>
        <dbReference type="ChEBI" id="CHEBI:33019"/>
        <dbReference type="ChEBI" id="CHEBI:61560"/>
        <dbReference type="ChEBI" id="CHEBI:173112"/>
        <dbReference type="EC" id="2.7.7.7"/>
    </reaction>
</comment>
<evidence type="ECO:0000256" key="7">
    <source>
        <dbReference type="ARBA" id="ARBA00022695"/>
    </source>
</evidence>
<evidence type="ECO:0000313" key="16">
    <source>
        <dbReference type="EMBL" id="PKR49043.1"/>
    </source>
</evidence>
<dbReference type="InterPro" id="IPR040982">
    <property type="entry name" value="DNA_pol3_finger"/>
</dbReference>
<evidence type="ECO:0000313" key="17">
    <source>
        <dbReference type="Proteomes" id="UP000233597"/>
    </source>
</evidence>
<feature type="compositionally biased region" description="Polar residues" evidence="14">
    <location>
        <begin position="1121"/>
        <end position="1133"/>
    </location>
</feature>
<dbReference type="InterPro" id="IPR023073">
    <property type="entry name" value="DnaE2"/>
</dbReference>
<accession>A0A2N3KF18</accession>
<dbReference type="Pfam" id="PF17657">
    <property type="entry name" value="DNA_pol3_finger"/>
    <property type="match status" value="1"/>
</dbReference>
<feature type="compositionally biased region" description="Polar residues" evidence="14">
    <location>
        <begin position="11"/>
        <end position="43"/>
    </location>
</feature>
<dbReference type="InterPro" id="IPR011708">
    <property type="entry name" value="DNA_pol3_alpha_NTPase_dom"/>
</dbReference>
<feature type="domain" description="Polymerase/histidinol phosphatase N-terminal" evidence="15">
    <location>
        <begin position="50"/>
        <end position="119"/>
    </location>
</feature>